<feature type="domain" description="ABC transmembrane type-1" evidence="8">
    <location>
        <begin position="108"/>
        <end position="309"/>
    </location>
</feature>
<dbReference type="InterPro" id="IPR000515">
    <property type="entry name" value="MetI-like"/>
</dbReference>
<feature type="transmembrane region" description="Helical" evidence="7">
    <location>
        <begin position="20"/>
        <end position="38"/>
    </location>
</feature>
<dbReference type="EMBL" id="BSOP01000042">
    <property type="protein sequence ID" value="GLR53657.1"/>
    <property type="molecule type" value="Genomic_DNA"/>
</dbReference>
<proteinExistence type="inferred from homology"/>
<evidence type="ECO:0000256" key="5">
    <source>
        <dbReference type="ARBA" id="ARBA00022989"/>
    </source>
</evidence>
<keyword evidence="5 7" id="KW-1133">Transmembrane helix</keyword>
<dbReference type="Proteomes" id="UP001156702">
    <property type="component" value="Unassembled WGS sequence"/>
</dbReference>
<gene>
    <name evidence="9" type="ORF">GCM10007923_48730</name>
</gene>
<feature type="transmembrane region" description="Helical" evidence="7">
    <location>
        <begin position="286"/>
        <end position="305"/>
    </location>
</feature>
<reference evidence="10" key="1">
    <citation type="journal article" date="2019" name="Int. J. Syst. Evol. Microbiol.">
        <title>The Global Catalogue of Microorganisms (GCM) 10K type strain sequencing project: providing services to taxonomists for standard genome sequencing and annotation.</title>
        <authorList>
            <consortium name="The Broad Institute Genomics Platform"/>
            <consortium name="The Broad Institute Genome Sequencing Center for Infectious Disease"/>
            <person name="Wu L."/>
            <person name="Ma J."/>
        </authorList>
    </citation>
    <scope>NUCLEOTIDE SEQUENCE [LARGE SCALE GENOMIC DNA]</scope>
    <source>
        <strain evidence="10">NBRC 102122</strain>
    </source>
</reference>
<dbReference type="InterPro" id="IPR045621">
    <property type="entry name" value="BPD_transp_1_N"/>
</dbReference>
<keyword evidence="2 7" id="KW-0813">Transport</keyword>
<evidence type="ECO:0000313" key="9">
    <source>
        <dbReference type="EMBL" id="GLR53657.1"/>
    </source>
</evidence>
<comment type="subcellular location">
    <subcellularLocation>
        <location evidence="1 7">Cell membrane</location>
        <topology evidence="1 7">Multi-pass membrane protein</topology>
    </subcellularLocation>
</comment>
<name>A0ABQ5ZPJ2_9HYPH</name>
<dbReference type="Pfam" id="PF19300">
    <property type="entry name" value="BPD_transp_1_N"/>
    <property type="match status" value="1"/>
</dbReference>
<feature type="transmembrane region" description="Helical" evidence="7">
    <location>
        <begin position="147"/>
        <end position="174"/>
    </location>
</feature>
<evidence type="ECO:0000256" key="1">
    <source>
        <dbReference type="ARBA" id="ARBA00004651"/>
    </source>
</evidence>
<comment type="caution">
    <text evidence="9">The sequence shown here is derived from an EMBL/GenBank/DDBJ whole genome shotgun (WGS) entry which is preliminary data.</text>
</comment>
<dbReference type="Pfam" id="PF00528">
    <property type="entry name" value="BPD_transp_1"/>
    <property type="match status" value="1"/>
</dbReference>
<dbReference type="PROSITE" id="PS50928">
    <property type="entry name" value="ABC_TM1"/>
    <property type="match status" value="1"/>
</dbReference>
<dbReference type="InterPro" id="IPR035906">
    <property type="entry name" value="MetI-like_sf"/>
</dbReference>
<organism evidence="9 10">
    <name type="scientific">Shinella yambaruensis</name>
    <dbReference type="NCBI Taxonomy" id="415996"/>
    <lineage>
        <taxon>Bacteria</taxon>
        <taxon>Pseudomonadati</taxon>
        <taxon>Pseudomonadota</taxon>
        <taxon>Alphaproteobacteria</taxon>
        <taxon>Hyphomicrobiales</taxon>
        <taxon>Rhizobiaceae</taxon>
        <taxon>Shinella</taxon>
    </lineage>
</organism>
<keyword evidence="6 7" id="KW-0472">Membrane</keyword>
<protein>
    <submittedName>
        <fullName evidence="9">ABC transporter permease</fullName>
    </submittedName>
</protein>
<keyword evidence="3" id="KW-1003">Cell membrane</keyword>
<evidence type="ECO:0000259" key="8">
    <source>
        <dbReference type="PROSITE" id="PS50928"/>
    </source>
</evidence>
<keyword evidence="4 7" id="KW-0812">Transmembrane</keyword>
<feature type="transmembrane region" description="Helical" evidence="7">
    <location>
        <begin position="186"/>
        <end position="205"/>
    </location>
</feature>
<evidence type="ECO:0000256" key="6">
    <source>
        <dbReference type="ARBA" id="ARBA00023136"/>
    </source>
</evidence>
<accession>A0ABQ5ZPJ2</accession>
<dbReference type="PANTHER" id="PTHR43163">
    <property type="entry name" value="DIPEPTIDE TRANSPORT SYSTEM PERMEASE PROTEIN DPPB-RELATED"/>
    <property type="match status" value="1"/>
</dbReference>
<keyword evidence="10" id="KW-1185">Reference proteome</keyword>
<dbReference type="PANTHER" id="PTHR43163:SF6">
    <property type="entry name" value="DIPEPTIDE TRANSPORT SYSTEM PERMEASE PROTEIN DPPB-RELATED"/>
    <property type="match status" value="1"/>
</dbReference>
<feature type="transmembrane region" description="Helical" evidence="7">
    <location>
        <begin position="244"/>
        <end position="266"/>
    </location>
</feature>
<dbReference type="Gene3D" id="1.10.3720.10">
    <property type="entry name" value="MetI-like"/>
    <property type="match status" value="1"/>
</dbReference>
<evidence type="ECO:0000313" key="10">
    <source>
        <dbReference type="Proteomes" id="UP001156702"/>
    </source>
</evidence>
<evidence type="ECO:0000256" key="2">
    <source>
        <dbReference type="ARBA" id="ARBA00022448"/>
    </source>
</evidence>
<sequence>MQRAVRHAVPRAVLRRVLEALSVALILATICFALLHAIPGDMALRIAVGQLGTENMSPAAVEQIRDAEMLSRPLLVQYFDWLKAVATGDIGRSFVSGRPVAEELRQAGGYTLRLAVIAWLLSYALALPLGIAAGLKPDGAIDRATAFAAAAFSSLPTFLIGIALISIFVLALNLLPPAGYRRPEHLVLPAITLALGLMAPSMRVIRDAVAEVQASAYMTYAHVRGFGKAKAFIRHGLRNASVPIVTFAALQFAYLMDGFFVVETLFNFPGIGNAMVSALLARDVPVVMGCALLIGTTFAAISLAADLICMWMDPRLVDEGHGSR</sequence>
<evidence type="ECO:0000256" key="4">
    <source>
        <dbReference type="ARBA" id="ARBA00022692"/>
    </source>
</evidence>
<comment type="similarity">
    <text evidence="7">Belongs to the binding-protein-dependent transport system permease family.</text>
</comment>
<feature type="transmembrane region" description="Helical" evidence="7">
    <location>
        <begin position="114"/>
        <end position="135"/>
    </location>
</feature>
<dbReference type="SUPFAM" id="SSF161098">
    <property type="entry name" value="MetI-like"/>
    <property type="match status" value="1"/>
</dbReference>
<evidence type="ECO:0000256" key="7">
    <source>
        <dbReference type="RuleBase" id="RU363032"/>
    </source>
</evidence>
<dbReference type="RefSeq" id="WP_244767720.1">
    <property type="nucleotide sequence ID" value="NZ_BSOP01000042.1"/>
</dbReference>
<evidence type="ECO:0000256" key="3">
    <source>
        <dbReference type="ARBA" id="ARBA00022475"/>
    </source>
</evidence>
<dbReference type="CDD" id="cd06261">
    <property type="entry name" value="TM_PBP2"/>
    <property type="match status" value="1"/>
</dbReference>